<dbReference type="Pfam" id="PF00005">
    <property type="entry name" value="ABC_tran"/>
    <property type="match status" value="1"/>
</dbReference>
<keyword evidence="8 9" id="KW-0472">Membrane</keyword>
<evidence type="ECO:0000256" key="4">
    <source>
        <dbReference type="ARBA" id="ARBA00022692"/>
    </source>
</evidence>
<comment type="subcellular location">
    <subcellularLocation>
        <location evidence="1">Cell membrane</location>
        <topology evidence="1">Multi-pass membrane protein</topology>
    </subcellularLocation>
</comment>
<dbReference type="RefSeq" id="WP_032078675.1">
    <property type="nucleotide sequence ID" value="NZ_CP020953.1"/>
</dbReference>
<evidence type="ECO:0000256" key="3">
    <source>
        <dbReference type="ARBA" id="ARBA00022475"/>
    </source>
</evidence>
<dbReference type="InterPro" id="IPR027417">
    <property type="entry name" value="P-loop_NTPase"/>
</dbReference>
<feature type="domain" description="ABC transporter" evidence="10">
    <location>
        <begin position="332"/>
        <end position="568"/>
    </location>
</feature>
<evidence type="ECO:0000256" key="9">
    <source>
        <dbReference type="SAM" id="Phobius"/>
    </source>
</evidence>
<evidence type="ECO:0000256" key="6">
    <source>
        <dbReference type="ARBA" id="ARBA00022840"/>
    </source>
</evidence>
<dbReference type="InterPro" id="IPR011527">
    <property type="entry name" value="ABC1_TM_dom"/>
</dbReference>
<evidence type="ECO:0000313" key="13">
    <source>
        <dbReference type="Proteomes" id="UP000244910"/>
    </source>
</evidence>
<dbReference type="Proteomes" id="UP000244910">
    <property type="component" value="Chromosome"/>
</dbReference>
<dbReference type="InterPro" id="IPR017871">
    <property type="entry name" value="ABC_transporter-like_CS"/>
</dbReference>
<organism evidence="12 13">
    <name type="scientific">Clostridium drakei</name>
    <dbReference type="NCBI Taxonomy" id="332101"/>
    <lineage>
        <taxon>Bacteria</taxon>
        <taxon>Bacillati</taxon>
        <taxon>Bacillota</taxon>
        <taxon>Clostridia</taxon>
        <taxon>Eubacteriales</taxon>
        <taxon>Clostridiaceae</taxon>
        <taxon>Clostridium</taxon>
    </lineage>
</organism>
<evidence type="ECO:0000259" key="11">
    <source>
        <dbReference type="PROSITE" id="PS50929"/>
    </source>
</evidence>
<dbReference type="GO" id="GO:0005886">
    <property type="term" value="C:plasma membrane"/>
    <property type="evidence" value="ECO:0007669"/>
    <property type="project" value="UniProtKB-SubCell"/>
</dbReference>
<proteinExistence type="predicted"/>
<evidence type="ECO:0000256" key="5">
    <source>
        <dbReference type="ARBA" id="ARBA00022741"/>
    </source>
</evidence>
<dbReference type="SUPFAM" id="SSF90123">
    <property type="entry name" value="ABC transporter transmembrane region"/>
    <property type="match status" value="1"/>
</dbReference>
<keyword evidence="6" id="KW-0067">ATP-binding</keyword>
<dbReference type="PROSITE" id="PS50893">
    <property type="entry name" value="ABC_TRANSPORTER_2"/>
    <property type="match status" value="1"/>
</dbReference>
<protein>
    <submittedName>
        <fullName evidence="12">ABC transporter</fullName>
    </submittedName>
</protein>
<dbReference type="GO" id="GO:0005524">
    <property type="term" value="F:ATP binding"/>
    <property type="evidence" value="ECO:0007669"/>
    <property type="project" value="UniProtKB-KW"/>
</dbReference>
<feature type="domain" description="ABC transmembrane type-1" evidence="11">
    <location>
        <begin position="16"/>
        <end position="298"/>
    </location>
</feature>
<keyword evidence="4 9" id="KW-0812">Transmembrane</keyword>
<dbReference type="PANTHER" id="PTHR43394">
    <property type="entry name" value="ATP-DEPENDENT PERMEASE MDL1, MITOCHONDRIAL"/>
    <property type="match status" value="1"/>
</dbReference>
<dbReference type="GO" id="GO:0015421">
    <property type="term" value="F:ABC-type oligopeptide transporter activity"/>
    <property type="evidence" value="ECO:0007669"/>
    <property type="project" value="TreeGrafter"/>
</dbReference>
<accession>A0A2U8DSI4</accession>
<evidence type="ECO:0000256" key="1">
    <source>
        <dbReference type="ARBA" id="ARBA00004651"/>
    </source>
</evidence>
<dbReference type="SUPFAM" id="SSF52540">
    <property type="entry name" value="P-loop containing nucleoside triphosphate hydrolases"/>
    <property type="match status" value="1"/>
</dbReference>
<dbReference type="SMART" id="SM00382">
    <property type="entry name" value="AAA"/>
    <property type="match status" value="1"/>
</dbReference>
<sequence>MKFLIKYIKNYWKLFIVAVIFLTIEALCDLMQPTIMSKIIDIGVANKQMDYVMNKGIIMLLITALGAVAACGRNILSNYVSQKFSEELRLDLFKKIQGFSFDNLDKFKGASLVTRLTNDVTQLQNFCNGLMRIFVKAPLVCIGSIIMAAKLNPRMSLVLVVVIPIVIIFIFANMQIGYPFFIKVQKALDKVNTVMREYLSGVRVVKAFNRFDYEIKRFEGANGELASASTNAMRLMSVFSPIIRLTVNLGIVAVIWIGGFRVNNGNMYVGQVIAFINYMTQILFSLMMISFVFTVFVRARASAERIGEVFMEENERNCSKAIKENVKTRVKVDFEKVYFSYAESKGEPIIKNITFRCMSGETIGIIGATGAGKTSLVNLIPCFYNVTSGSVKVDGIDVNHMDLKTLREKIAIVPQKSILFTGTVKDNILWGKENASDEEIKNAASMAQAHDFISSFPEGYETKIGQGGVNFSGGQKQRISIARALIKKPDILILDDCTSAVDAATETRIRLSLKKYFKNLTCFIIAQRITSVMEADKIIVMDNGEIAGVGKHEQLMKDCNIYKEIFYSQIGKEVV</sequence>
<dbReference type="GO" id="GO:0016887">
    <property type="term" value="F:ATP hydrolysis activity"/>
    <property type="evidence" value="ECO:0007669"/>
    <property type="project" value="InterPro"/>
</dbReference>
<dbReference type="OrthoDB" id="9762778at2"/>
<dbReference type="KEGG" id="cdrk:B9W14_14160"/>
<keyword evidence="13" id="KW-1185">Reference proteome</keyword>
<dbReference type="InterPro" id="IPR003593">
    <property type="entry name" value="AAA+_ATPase"/>
</dbReference>
<keyword evidence="5" id="KW-0547">Nucleotide-binding</keyword>
<evidence type="ECO:0000256" key="2">
    <source>
        <dbReference type="ARBA" id="ARBA00022448"/>
    </source>
</evidence>
<feature type="transmembrane region" description="Helical" evidence="9">
    <location>
        <begin position="157"/>
        <end position="181"/>
    </location>
</feature>
<dbReference type="FunFam" id="1.20.1560.10:FF:000040">
    <property type="entry name" value="Multidrug ABC transporter ATP-binding protein"/>
    <property type="match status" value="1"/>
</dbReference>
<evidence type="ECO:0000256" key="8">
    <source>
        <dbReference type="ARBA" id="ARBA00023136"/>
    </source>
</evidence>
<dbReference type="EMBL" id="CP020953">
    <property type="protein sequence ID" value="AWI05598.1"/>
    <property type="molecule type" value="Genomic_DNA"/>
</dbReference>
<dbReference type="PANTHER" id="PTHR43394:SF1">
    <property type="entry name" value="ATP-BINDING CASSETTE SUB-FAMILY B MEMBER 10, MITOCHONDRIAL"/>
    <property type="match status" value="1"/>
</dbReference>
<dbReference type="CDD" id="cd18548">
    <property type="entry name" value="ABC_6TM_Tm287_like"/>
    <property type="match status" value="1"/>
</dbReference>
<feature type="transmembrane region" description="Helical" evidence="9">
    <location>
        <begin position="242"/>
        <end position="260"/>
    </location>
</feature>
<dbReference type="Pfam" id="PF00664">
    <property type="entry name" value="ABC_membrane"/>
    <property type="match status" value="1"/>
</dbReference>
<reference evidence="13" key="1">
    <citation type="submission" date="2017-04" db="EMBL/GenBank/DDBJ databases">
        <authorList>
            <person name="Song Y."/>
            <person name="Cho B.-K."/>
        </authorList>
    </citation>
    <scope>NUCLEOTIDE SEQUENCE [LARGE SCALE GENOMIC DNA]</scope>
    <source>
        <strain evidence="13">SL1</strain>
    </source>
</reference>
<dbReference type="Gene3D" id="3.40.50.300">
    <property type="entry name" value="P-loop containing nucleotide triphosphate hydrolases"/>
    <property type="match status" value="1"/>
</dbReference>
<keyword evidence="2" id="KW-0813">Transport</keyword>
<evidence type="ECO:0000313" key="12">
    <source>
        <dbReference type="EMBL" id="AWI05598.1"/>
    </source>
</evidence>
<evidence type="ECO:0000256" key="7">
    <source>
        <dbReference type="ARBA" id="ARBA00022989"/>
    </source>
</evidence>
<name>A0A2U8DSI4_9CLOT</name>
<dbReference type="InterPro" id="IPR003439">
    <property type="entry name" value="ABC_transporter-like_ATP-bd"/>
</dbReference>
<dbReference type="AlphaFoldDB" id="A0A2U8DSI4"/>
<dbReference type="InterPro" id="IPR036640">
    <property type="entry name" value="ABC1_TM_sf"/>
</dbReference>
<dbReference type="PROSITE" id="PS50929">
    <property type="entry name" value="ABC_TM1F"/>
    <property type="match status" value="1"/>
</dbReference>
<dbReference type="Gene3D" id="1.20.1560.10">
    <property type="entry name" value="ABC transporter type 1, transmembrane domain"/>
    <property type="match status" value="1"/>
</dbReference>
<gene>
    <name evidence="12" type="ORF">B9W14_14160</name>
</gene>
<keyword evidence="7 9" id="KW-1133">Transmembrane helix</keyword>
<dbReference type="InterPro" id="IPR039421">
    <property type="entry name" value="Type_1_exporter"/>
</dbReference>
<keyword evidence="3" id="KW-1003">Cell membrane</keyword>
<evidence type="ECO:0000259" key="10">
    <source>
        <dbReference type="PROSITE" id="PS50893"/>
    </source>
</evidence>
<feature type="transmembrane region" description="Helical" evidence="9">
    <location>
        <begin position="52"/>
        <end position="76"/>
    </location>
</feature>
<dbReference type="PROSITE" id="PS00211">
    <property type="entry name" value="ABC_TRANSPORTER_1"/>
    <property type="match status" value="1"/>
</dbReference>
<dbReference type="FunFam" id="3.40.50.300:FF:000221">
    <property type="entry name" value="Multidrug ABC transporter ATP-binding protein"/>
    <property type="match status" value="1"/>
</dbReference>
<feature type="transmembrane region" description="Helical" evidence="9">
    <location>
        <begin position="272"/>
        <end position="297"/>
    </location>
</feature>